<dbReference type="InParanoid" id="A0A218ZF53"/>
<evidence type="ECO:0000313" key="3">
    <source>
        <dbReference type="Proteomes" id="UP000242519"/>
    </source>
</evidence>
<dbReference type="EMBL" id="MZNU01000059">
    <property type="protein sequence ID" value="OWP05895.1"/>
    <property type="molecule type" value="Genomic_DNA"/>
</dbReference>
<feature type="region of interest" description="Disordered" evidence="1">
    <location>
        <begin position="1"/>
        <end position="31"/>
    </location>
</feature>
<feature type="region of interest" description="Disordered" evidence="1">
    <location>
        <begin position="65"/>
        <end position="89"/>
    </location>
</feature>
<organism evidence="2 3">
    <name type="scientific">Diplocarpon coronariae</name>
    <dbReference type="NCBI Taxonomy" id="2795749"/>
    <lineage>
        <taxon>Eukaryota</taxon>
        <taxon>Fungi</taxon>
        <taxon>Dikarya</taxon>
        <taxon>Ascomycota</taxon>
        <taxon>Pezizomycotina</taxon>
        <taxon>Leotiomycetes</taxon>
        <taxon>Helotiales</taxon>
        <taxon>Drepanopezizaceae</taxon>
        <taxon>Diplocarpon</taxon>
    </lineage>
</organism>
<dbReference type="Proteomes" id="UP000242519">
    <property type="component" value="Unassembled WGS sequence"/>
</dbReference>
<keyword evidence="3" id="KW-1185">Reference proteome</keyword>
<proteinExistence type="predicted"/>
<gene>
    <name evidence="2" type="ORF">B2J93_6219</name>
</gene>
<comment type="caution">
    <text evidence="2">The sequence shown here is derived from an EMBL/GenBank/DDBJ whole genome shotgun (WGS) entry which is preliminary data.</text>
</comment>
<evidence type="ECO:0000256" key="1">
    <source>
        <dbReference type="SAM" id="MobiDB-lite"/>
    </source>
</evidence>
<feature type="compositionally biased region" description="Polar residues" evidence="1">
    <location>
        <begin position="73"/>
        <end position="84"/>
    </location>
</feature>
<evidence type="ECO:0000313" key="2">
    <source>
        <dbReference type="EMBL" id="OWP05895.1"/>
    </source>
</evidence>
<reference evidence="2 3" key="1">
    <citation type="submission" date="2017-04" db="EMBL/GenBank/DDBJ databases">
        <title>Draft genome sequence of Marssonina coronaria NL1: causal agent of apple blotch.</title>
        <authorList>
            <person name="Cheng Q."/>
        </authorList>
    </citation>
    <scope>NUCLEOTIDE SEQUENCE [LARGE SCALE GENOMIC DNA]</scope>
    <source>
        <strain evidence="2 3">NL1</strain>
    </source>
</reference>
<feature type="compositionally biased region" description="Basic and acidic residues" evidence="1">
    <location>
        <begin position="1"/>
        <end position="12"/>
    </location>
</feature>
<sequence length="121" mass="13335">MPRRRACLEQRSRRWRSPASPGREQRIRRVPNRRPALSVSAAPLGRWSSHVARHGILIVRVGSEARGHAGRQTRASWTGSSGDGTNPEPLALRQRAKTEALGALLPAPEPVREDKPISIVS</sequence>
<protein>
    <submittedName>
        <fullName evidence="2">Uncharacterized protein</fullName>
    </submittedName>
</protein>
<dbReference type="AlphaFoldDB" id="A0A218ZF53"/>
<name>A0A218ZF53_9HELO</name>
<accession>A0A218ZF53</accession>
<feature type="compositionally biased region" description="Basic and acidic residues" evidence="1">
    <location>
        <begin position="110"/>
        <end position="121"/>
    </location>
</feature>
<feature type="region of interest" description="Disordered" evidence="1">
    <location>
        <begin position="101"/>
        <end position="121"/>
    </location>
</feature>